<comment type="caution">
    <text evidence="2">The sequence shown here is derived from an EMBL/GenBank/DDBJ whole genome shotgun (WGS) entry which is preliminary data.</text>
</comment>
<feature type="domain" description="Mce/MlaD" evidence="1">
    <location>
        <begin position="35"/>
        <end position="109"/>
    </location>
</feature>
<dbReference type="InterPro" id="IPR003399">
    <property type="entry name" value="Mce/MlaD"/>
</dbReference>
<protein>
    <submittedName>
        <fullName evidence="2">MCE family protein</fullName>
    </submittedName>
</protein>
<dbReference type="RefSeq" id="WP_040832228.1">
    <property type="nucleotide sequence ID" value="NZ_JBIAQY010000027.1"/>
</dbReference>
<dbReference type="NCBIfam" id="TIGR00996">
    <property type="entry name" value="Mtu_fam_mce"/>
    <property type="match status" value="1"/>
</dbReference>
<dbReference type="PANTHER" id="PTHR33371:SF4">
    <property type="entry name" value="INTERMEMBRANE PHOSPHOLIPID TRANSPORT SYSTEM BINDING PROTEIN MLAD"/>
    <property type="match status" value="1"/>
</dbReference>
<dbReference type="EMBL" id="JBIAQY010000027">
    <property type="protein sequence ID" value="MFF3574506.1"/>
    <property type="molecule type" value="Genomic_DNA"/>
</dbReference>
<proteinExistence type="predicted"/>
<sequence>MSAGMPRWVKIAVLVAVAAILGVASVPLTQLGSGTITVAAQFADAAGLYTGNPVEVLGIRIGKIESITQRGDFVEVRMSLDRAIRIPADAKAVTVSDSVLTDRHIEFTPAYRTGPVLGDGAVLSLDRTRTPVEFDSLLSTADSLSRSLGGDGKGNGPLANMVDLGASVTTHNGGDIKAALDELSRALRMGDDGGAATRNAITEIVNDLNALTTTAADNDGKVRAFAAAVHRMSEMLADLNLGSGDTGAKLDQIITQTADLMQRERATVSGTATGANVLVRSLADYQRNIGQFLDLFPLVTDNAYNAIDQQAGAGRVHVNVDKIALDGQMVKQVCNLLQLKQLGCATGKASDMGPDFGVTAMLAGIAGVRK</sequence>
<dbReference type="Pfam" id="PF02470">
    <property type="entry name" value="MlaD"/>
    <property type="match status" value="1"/>
</dbReference>
<evidence type="ECO:0000313" key="2">
    <source>
        <dbReference type="EMBL" id="MFF3574506.1"/>
    </source>
</evidence>
<dbReference type="InterPro" id="IPR052336">
    <property type="entry name" value="MlaD_Phospholipid_Transporter"/>
</dbReference>
<evidence type="ECO:0000313" key="3">
    <source>
        <dbReference type="Proteomes" id="UP001601992"/>
    </source>
</evidence>
<name>A0ABW6SH71_9NOCA</name>
<organism evidence="2 3">
    <name type="scientific">Nocardia jiangxiensis</name>
    <dbReference type="NCBI Taxonomy" id="282685"/>
    <lineage>
        <taxon>Bacteria</taxon>
        <taxon>Bacillati</taxon>
        <taxon>Actinomycetota</taxon>
        <taxon>Actinomycetes</taxon>
        <taxon>Mycobacteriales</taxon>
        <taxon>Nocardiaceae</taxon>
        <taxon>Nocardia</taxon>
    </lineage>
</organism>
<dbReference type="PANTHER" id="PTHR33371">
    <property type="entry name" value="INTERMEMBRANE PHOSPHOLIPID TRANSPORT SYSTEM BINDING PROTEIN MLAD-RELATED"/>
    <property type="match status" value="1"/>
</dbReference>
<accession>A0ABW6SH71</accession>
<reference evidence="2 3" key="1">
    <citation type="submission" date="2024-10" db="EMBL/GenBank/DDBJ databases">
        <title>The Natural Products Discovery Center: Release of the First 8490 Sequenced Strains for Exploring Actinobacteria Biosynthetic Diversity.</title>
        <authorList>
            <person name="Kalkreuter E."/>
            <person name="Kautsar S.A."/>
            <person name="Yang D."/>
            <person name="Bader C.D."/>
            <person name="Teijaro C.N."/>
            <person name="Fluegel L."/>
            <person name="Davis C.M."/>
            <person name="Simpson J.R."/>
            <person name="Lauterbach L."/>
            <person name="Steele A.D."/>
            <person name="Gui C."/>
            <person name="Meng S."/>
            <person name="Li G."/>
            <person name="Viehrig K."/>
            <person name="Ye F."/>
            <person name="Su P."/>
            <person name="Kiefer A.F."/>
            <person name="Nichols A."/>
            <person name="Cepeda A.J."/>
            <person name="Yan W."/>
            <person name="Fan B."/>
            <person name="Jiang Y."/>
            <person name="Adhikari A."/>
            <person name="Zheng C.-J."/>
            <person name="Schuster L."/>
            <person name="Cowan T.M."/>
            <person name="Smanski M.J."/>
            <person name="Chevrette M.G."/>
            <person name="De Carvalho L.P.S."/>
            <person name="Shen B."/>
        </authorList>
    </citation>
    <scope>NUCLEOTIDE SEQUENCE [LARGE SCALE GENOMIC DNA]</scope>
    <source>
        <strain evidence="2 3">NPDC002593</strain>
    </source>
</reference>
<evidence type="ECO:0000259" key="1">
    <source>
        <dbReference type="Pfam" id="PF02470"/>
    </source>
</evidence>
<dbReference type="InterPro" id="IPR005693">
    <property type="entry name" value="Mce"/>
</dbReference>
<keyword evidence="3" id="KW-1185">Reference proteome</keyword>
<dbReference type="Proteomes" id="UP001601992">
    <property type="component" value="Unassembled WGS sequence"/>
</dbReference>
<gene>
    <name evidence="2" type="ORF">ACFYXQ_42840</name>
</gene>